<evidence type="ECO:0000256" key="3">
    <source>
        <dbReference type="RuleBase" id="RU364069"/>
    </source>
</evidence>
<dbReference type="SUPFAM" id="SSF51182">
    <property type="entry name" value="RmlC-like cupins"/>
    <property type="match status" value="1"/>
</dbReference>
<comment type="caution">
    <text evidence="4">The sequence shown here is derived from an EMBL/GenBank/DDBJ whole genome shotgun (WGS) entry which is preliminary data.</text>
</comment>
<proteinExistence type="inferred from homology"/>
<comment type="catalytic activity">
    <reaction evidence="3">
        <text>dTDP-4-dehydro-6-deoxy-alpha-D-glucose = dTDP-4-dehydro-beta-L-rhamnose</text>
        <dbReference type="Rhea" id="RHEA:16969"/>
        <dbReference type="ChEBI" id="CHEBI:57649"/>
        <dbReference type="ChEBI" id="CHEBI:62830"/>
        <dbReference type="EC" id="5.1.3.13"/>
    </reaction>
</comment>
<evidence type="ECO:0000313" key="5">
    <source>
        <dbReference type="Proteomes" id="UP000003781"/>
    </source>
</evidence>
<dbReference type="GO" id="GO:0008830">
    <property type="term" value="F:dTDP-4-dehydrorhamnose 3,5-epimerase activity"/>
    <property type="evidence" value="ECO:0007669"/>
    <property type="project" value="UniProtKB-UniRule"/>
</dbReference>
<dbReference type="InterPro" id="IPR011051">
    <property type="entry name" value="RmlC_Cupin_sf"/>
</dbReference>
<evidence type="ECO:0000256" key="2">
    <source>
        <dbReference type="PIRSR" id="PIRSR600888-3"/>
    </source>
</evidence>
<dbReference type="InterPro" id="IPR014710">
    <property type="entry name" value="RmlC-like_jellyroll"/>
</dbReference>
<dbReference type="RefSeq" id="WP_008278255.1">
    <property type="nucleotide sequence ID" value="NZ_AAXW01000072.1"/>
</dbReference>
<sequence length="181" mass="20929">MNVIQTKIPDVVIIEPRVFGDDRGFFYESYNQKAFTEATGIERNFVQDNHSRSQKNVLRGLHYQIQQPQGKLVRVVVGEVLDVAVDIRKSSSTFGQWVSCLLNAENKRQFWVPEGFAHGFVVLSDVAEFLYKTTNYYAPPYERSILWNDPDLSIDWQLKDEPKLSKKDQEGSSFKEAEIFD</sequence>
<accession>A3IXZ3</accession>
<dbReference type="EMBL" id="AAXW01000072">
    <property type="protein sequence ID" value="EAZ88662.1"/>
    <property type="molecule type" value="Genomic_DNA"/>
</dbReference>
<dbReference type="NCBIfam" id="TIGR01221">
    <property type="entry name" value="rmlC"/>
    <property type="match status" value="1"/>
</dbReference>
<evidence type="ECO:0000256" key="1">
    <source>
        <dbReference type="PIRSR" id="PIRSR600888-1"/>
    </source>
</evidence>
<reference evidence="4 5" key="1">
    <citation type="submission" date="2007-03" db="EMBL/GenBank/DDBJ databases">
        <authorList>
            <person name="Stal L."/>
            <person name="Ferriera S."/>
            <person name="Johnson J."/>
            <person name="Kravitz S."/>
            <person name="Beeson K."/>
            <person name="Sutton G."/>
            <person name="Rogers Y.-H."/>
            <person name="Friedman R."/>
            <person name="Frazier M."/>
            <person name="Venter J.C."/>
        </authorList>
    </citation>
    <scope>NUCLEOTIDE SEQUENCE [LARGE SCALE GENOMIC DNA]</scope>
    <source>
        <strain evidence="4 5">CCY0110</strain>
    </source>
</reference>
<dbReference type="UniPathway" id="UPA00124"/>
<dbReference type="CDD" id="cd00438">
    <property type="entry name" value="cupin_RmlC"/>
    <property type="match status" value="1"/>
</dbReference>
<comment type="function">
    <text evidence="3">Catalyzes the epimerization of the C3' and C5'positions of dTDP-6-deoxy-D-xylo-4-hexulose, forming dTDP-6-deoxy-L-lyxo-4-hexulose.</text>
</comment>
<keyword evidence="3" id="KW-0413">Isomerase</keyword>
<dbReference type="Gene3D" id="2.60.120.10">
    <property type="entry name" value="Jelly Rolls"/>
    <property type="match status" value="1"/>
</dbReference>
<dbReference type="EC" id="5.1.3.13" evidence="3"/>
<dbReference type="Proteomes" id="UP000003781">
    <property type="component" value="Unassembled WGS sequence"/>
</dbReference>
<dbReference type="GO" id="GO:0005829">
    <property type="term" value="C:cytosol"/>
    <property type="evidence" value="ECO:0007669"/>
    <property type="project" value="TreeGrafter"/>
</dbReference>
<gene>
    <name evidence="4" type="ORF">CY0110_27263</name>
</gene>
<dbReference type="GO" id="GO:0019305">
    <property type="term" value="P:dTDP-rhamnose biosynthetic process"/>
    <property type="evidence" value="ECO:0007669"/>
    <property type="project" value="UniProtKB-UniRule"/>
</dbReference>
<keyword evidence="5" id="KW-1185">Reference proteome</keyword>
<dbReference type="eggNOG" id="COG1898">
    <property type="taxonomic scope" value="Bacteria"/>
</dbReference>
<comment type="pathway">
    <text evidence="3">Carbohydrate biosynthesis; dTDP-L-rhamnose biosynthesis.</text>
</comment>
<dbReference type="OrthoDB" id="9800680at2"/>
<comment type="similarity">
    <text evidence="3">Belongs to the dTDP-4-dehydrorhamnose 3,5-epimerase family.</text>
</comment>
<protein>
    <recommendedName>
        <fullName evidence="3">dTDP-4-dehydrorhamnose 3,5-epimerase</fullName>
        <ecNumber evidence="3">5.1.3.13</ecNumber>
    </recommendedName>
    <alternativeName>
        <fullName evidence="3">Thymidine diphospho-4-keto-rhamnose 3,5-epimerase</fullName>
    </alternativeName>
</protein>
<dbReference type="AlphaFoldDB" id="A3IXZ3"/>
<feature type="active site" description="Proton acceptor" evidence="1">
    <location>
        <position position="62"/>
    </location>
</feature>
<dbReference type="GO" id="GO:0000271">
    <property type="term" value="P:polysaccharide biosynthetic process"/>
    <property type="evidence" value="ECO:0007669"/>
    <property type="project" value="TreeGrafter"/>
</dbReference>
<dbReference type="PANTHER" id="PTHR21047:SF2">
    <property type="entry name" value="THYMIDINE DIPHOSPHO-4-KETO-RHAMNOSE 3,5-EPIMERASE"/>
    <property type="match status" value="1"/>
</dbReference>
<dbReference type="InterPro" id="IPR000888">
    <property type="entry name" value="RmlC-like"/>
</dbReference>
<dbReference type="Pfam" id="PF00908">
    <property type="entry name" value="dTDP_sugar_isom"/>
    <property type="match status" value="1"/>
</dbReference>
<comment type="subunit">
    <text evidence="3">Homodimer.</text>
</comment>
<feature type="site" description="Participates in a stacking interaction with the thymidine ring of dTDP-4-oxo-6-deoxyglucose" evidence="2">
    <location>
        <position position="137"/>
    </location>
</feature>
<evidence type="ECO:0000313" key="4">
    <source>
        <dbReference type="EMBL" id="EAZ88662.1"/>
    </source>
</evidence>
<feature type="active site" description="Proton donor" evidence="1">
    <location>
        <position position="131"/>
    </location>
</feature>
<dbReference type="PANTHER" id="PTHR21047">
    <property type="entry name" value="DTDP-6-DEOXY-D-GLUCOSE-3,5 EPIMERASE"/>
    <property type="match status" value="1"/>
</dbReference>
<name>A3IXZ3_9CHRO</name>
<organism evidence="4 5">
    <name type="scientific">Crocosphaera chwakensis CCY0110</name>
    <dbReference type="NCBI Taxonomy" id="391612"/>
    <lineage>
        <taxon>Bacteria</taxon>
        <taxon>Bacillati</taxon>
        <taxon>Cyanobacteriota</taxon>
        <taxon>Cyanophyceae</taxon>
        <taxon>Oscillatoriophycideae</taxon>
        <taxon>Chroococcales</taxon>
        <taxon>Aphanothecaceae</taxon>
        <taxon>Crocosphaera</taxon>
        <taxon>Crocosphaera chwakensis</taxon>
    </lineage>
</organism>